<organism evidence="1 2">
    <name type="scientific">Clunio marinus</name>
    <dbReference type="NCBI Taxonomy" id="568069"/>
    <lineage>
        <taxon>Eukaryota</taxon>
        <taxon>Metazoa</taxon>
        <taxon>Ecdysozoa</taxon>
        <taxon>Arthropoda</taxon>
        <taxon>Hexapoda</taxon>
        <taxon>Insecta</taxon>
        <taxon>Pterygota</taxon>
        <taxon>Neoptera</taxon>
        <taxon>Endopterygota</taxon>
        <taxon>Diptera</taxon>
        <taxon>Nematocera</taxon>
        <taxon>Chironomoidea</taxon>
        <taxon>Chironomidae</taxon>
        <taxon>Clunio</taxon>
    </lineage>
</organism>
<dbReference type="EMBL" id="CVRI01000047">
    <property type="protein sequence ID" value="CRK98296.1"/>
    <property type="molecule type" value="Genomic_DNA"/>
</dbReference>
<evidence type="ECO:0000313" key="2">
    <source>
        <dbReference type="Proteomes" id="UP000183832"/>
    </source>
</evidence>
<dbReference type="AlphaFoldDB" id="A0A1J1IDK4"/>
<sequence length="63" mass="7186">MLKRKEEVDPSSDVKDIVNIIIMKTAHMYVSTKENKQFSGSSRLIEASTAFVADVEERKKENL</sequence>
<keyword evidence="2" id="KW-1185">Reference proteome</keyword>
<dbReference type="Proteomes" id="UP000183832">
    <property type="component" value="Unassembled WGS sequence"/>
</dbReference>
<evidence type="ECO:0000313" key="1">
    <source>
        <dbReference type="EMBL" id="CRK98296.1"/>
    </source>
</evidence>
<name>A0A1J1IDK4_9DIPT</name>
<gene>
    <name evidence="1" type="ORF">CLUMA_CG011658</name>
</gene>
<accession>A0A1J1IDK4</accession>
<proteinExistence type="predicted"/>
<reference evidence="1 2" key="1">
    <citation type="submission" date="2015-04" db="EMBL/GenBank/DDBJ databases">
        <authorList>
            <person name="Syromyatnikov M.Y."/>
            <person name="Popov V.N."/>
        </authorList>
    </citation>
    <scope>NUCLEOTIDE SEQUENCE [LARGE SCALE GENOMIC DNA]</scope>
</reference>
<protein>
    <submittedName>
        <fullName evidence="1">CLUMA_CG011658, isoform A</fullName>
    </submittedName>
</protein>